<proteinExistence type="predicted"/>
<keyword evidence="2" id="KW-1185">Reference proteome</keyword>
<comment type="caution">
    <text evidence="1">The sequence shown here is derived from an EMBL/GenBank/DDBJ whole genome shotgun (WGS) entry which is preliminary data.</text>
</comment>
<sequence>MNVKREPKSAIAKNAAVLEAGLVLSRHADEWRIYDIRYGDRDDGWRLGSVLAEAIEEEIP</sequence>
<accession>A0A562NKI7</accession>
<evidence type="ECO:0000313" key="2">
    <source>
        <dbReference type="Proteomes" id="UP000317122"/>
    </source>
</evidence>
<name>A0A562NKI7_9HYPH</name>
<gene>
    <name evidence="1" type="ORF">IQ26_04389</name>
</gene>
<organism evidence="1 2">
    <name type="scientific">Mesorhizobium tianshanense</name>
    <dbReference type="NCBI Taxonomy" id="39844"/>
    <lineage>
        <taxon>Bacteria</taxon>
        <taxon>Pseudomonadati</taxon>
        <taxon>Pseudomonadota</taxon>
        <taxon>Alphaproteobacteria</taxon>
        <taxon>Hyphomicrobiales</taxon>
        <taxon>Phyllobacteriaceae</taxon>
        <taxon>Mesorhizobium</taxon>
    </lineage>
</organism>
<evidence type="ECO:0000313" key="1">
    <source>
        <dbReference type="EMBL" id="TWI32719.1"/>
    </source>
</evidence>
<dbReference type="Proteomes" id="UP000317122">
    <property type="component" value="Unassembled WGS sequence"/>
</dbReference>
<dbReference type="AlphaFoldDB" id="A0A562NKI7"/>
<protein>
    <submittedName>
        <fullName evidence="1">Uncharacterized protein</fullName>
    </submittedName>
</protein>
<dbReference type="EMBL" id="VLKT01000028">
    <property type="protein sequence ID" value="TWI32719.1"/>
    <property type="molecule type" value="Genomic_DNA"/>
</dbReference>
<dbReference type="RefSeq" id="WP_145720435.1">
    <property type="nucleotide sequence ID" value="NZ_BSPF01000090.1"/>
</dbReference>
<reference evidence="1 2" key="1">
    <citation type="journal article" date="2015" name="Stand. Genomic Sci.">
        <title>Genomic Encyclopedia of Bacterial and Archaeal Type Strains, Phase III: the genomes of soil and plant-associated and newly described type strains.</title>
        <authorList>
            <person name="Whitman W.B."/>
            <person name="Woyke T."/>
            <person name="Klenk H.P."/>
            <person name="Zhou Y."/>
            <person name="Lilburn T.G."/>
            <person name="Beck B.J."/>
            <person name="De Vos P."/>
            <person name="Vandamme P."/>
            <person name="Eisen J.A."/>
            <person name="Garrity G."/>
            <person name="Hugenholtz P."/>
            <person name="Kyrpides N.C."/>
        </authorList>
    </citation>
    <scope>NUCLEOTIDE SEQUENCE [LARGE SCALE GENOMIC DNA]</scope>
    <source>
        <strain evidence="1 2">CGMCC 1.2546</strain>
    </source>
</reference>